<dbReference type="OrthoDB" id="1738954at2759"/>
<dbReference type="InterPro" id="IPR003533">
    <property type="entry name" value="Doublecortin_dom"/>
</dbReference>
<dbReference type="KEGG" id="char:116223578"/>
<feature type="domain" description="Doublecortin" evidence="3">
    <location>
        <begin position="23"/>
        <end position="106"/>
    </location>
</feature>
<name>A0A6P8GPD4_CLUHA</name>
<gene>
    <name evidence="5" type="primary">LOC116223578</name>
</gene>
<feature type="region of interest" description="Disordered" evidence="2">
    <location>
        <begin position="1"/>
        <end position="22"/>
    </location>
</feature>
<sequence>MQQHKQTMPGSSGNVRALPPPSRTVVMYRNGDSYYPGRKIVINHRQMSHFDSFLSLVTFGVEAPFGAVRNIYTPREGHRILDMDHFQHGETYVAAGRERFKKLDYLQISTMKPPRKKKAMIVPVTHSKILVPARCRRYINESCTINVFTNGDILVPPFRILIPKYTLKSWEHVLAMVTERACLRTGAVHRICTLDGTPLLSGAELENNQYYVAVGVERFRHLPYFQWVPNRGVIRDKGDFLRKRKQGKEVSVVDGRDPSPSREEEPVRVEPGLRALLPQFYSKSQTAKKPMRTSRVPSHFSVGADSVFKAKDRRKETAGAAEVEEDSRVQVDLPIDQVKAKTVDDEQCDYPRPESGGKSPAKPFPRKLSSSKTQKTPPAGSRAETPAKTSGTPEEPVGDSRLSKAKGYPVKAKVPAPVTPDGPVQSSDVSPEETAEKQKVERRASKLCGIRTRMSKFFKDKNKKETSTTELDDVDPENQ</sequence>
<reference evidence="5" key="1">
    <citation type="submission" date="2025-08" db="UniProtKB">
        <authorList>
            <consortium name="RefSeq"/>
        </authorList>
    </citation>
    <scope>IDENTIFICATION</scope>
</reference>
<feature type="compositionally biased region" description="Acidic residues" evidence="2">
    <location>
        <begin position="470"/>
        <end position="479"/>
    </location>
</feature>
<accession>A0A6P8GPD4</accession>
<dbReference type="GO" id="GO:0035556">
    <property type="term" value="P:intracellular signal transduction"/>
    <property type="evidence" value="ECO:0007669"/>
    <property type="project" value="InterPro"/>
</dbReference>
<feature type="compositionally biased region" description="Low complexity" evidence="2">
    <location>
        <begin position="405"/>
        <end position="416"/>
    </location>
</feature>
<feature type="region of interest" description="Disordered" evidence="2">
    <location>
        <begin position="246"/>
        <end position="268"/>
    </location>
</feature>
<dbReference type="Pfam" id="PF03607">
    <property type="entry name" value="DCX"/>
    <property type="match status" value="2"/>
</dbReference>
<organism evidence="4 5">
    <name type="scientific">Clupea harengus</name>
    <name type="common">Atlantic herring</name>
    <dbReference type="NCBI Taxonomy" id="7950"/>
    <lineage>
        <taxon>Eukaryota</taxon>
        <taxon>Metazoa</taxon>
        <taxon>Chordata</taxon>
        <taxon>Craniata</taxon>
        <taxon>Vertebrata</taxon>
        <taxon>Euteleostomi</taxon>
        <taxon>Actinopterygii</taxon>
        <taxon>Neopterygii</taxon>
        <taxon>Teleostei</taxon>
        <taxon>Clupei</taxon>
        <taxon>Clupeiformes</taxon>
        <taxon>Clupeoidei</taxon>
        <taxon>Clupeidae</taxon>
        <taxon>Clupea</taxon>
    </lineage>
</organism>
<dbReference type="SMART" id="SM00537">
    <property type="entry name" value="DCX"/>
    <property type="match status" value="2"/>
</dbReference>
<feature type="compositionally biased region" description="Polar residues" evidence="2">
    <location>
        <begin position="1"/>
        <end position="14"/>
    </location>
</feature>
<dbReference type="AlphaFoldDB" id="A0A6P8GPD4"/>
<dbReference type="PANTHER" id="PTHR23004:SF9">
    <property type="entry name" value="DOUBLECORTIN DOMAIN-CONTAINING PROTEIN 2C"/>
    <property type="match status" value="1"/>
</dbReference>
<dbReference type="GO" id="GO:0005815">
    <property type="term" value="C:microtubule organizing center"/>
    <property type="evidence" value="ECO:0007669"/>
    <property type="project" value="TreeGrafter"/>
</dbReference>
<dbReference type="FunFam" id="3.10.20.230:FF:000004">
    <property type="entry name" value="Doublecortin domain containing 2"/>
    <property type="match status" value="1"/>
</dbReference>
<feature type="compositionally biased region" description="Basic and acidic residues" evidence="2">
    <location>
        <begin position="254"/>
        <end position="268"/>
    </location>
</feature>
<evidence type="ECO:0000256" key="2">
    <source>
        <dbReference type="SAM" id="MobiDB-lite"/>
    </source>
</evidence>
<dbReference type="GO" id="GO:0005874">
    <property type="term" value="C:microtubule"/>
    <property type="evidence" value="ECO:0007669"/>
    <property type="project" value="TreeGrafter"/>
</dbReference>
<feature type="region of interest" description="Disordered" evidence="2">
    <location>
        <begin position="334"/>
        <end position="479"/>
    </location>
</feature>
<dbReference type="Proteomes" id="UP000515152">
    <property type="component" value="Chromosome 14"/>
</dbReference>
<keyword evidence="1" id="KW-0677">Repeat</keyword>
<evidence type="ECO:0000259" key="3">
    <source>
        <dbReference type="PROSITE" id="PS50309"/>
    </source>
</evidence>
<feature type="compositionally biased region" description="Basic and acidic residues" evidence="2">
    <location>
        <begin position="434"/>
        <end position="444"/>
    </location>
</feature>
<feature type="compositionally biased region" description="Basic and acidic residues" evidence="2">
    <location>
        <begin position="457"/>
        <end position="467"/>
    </location>
</feature>
<feature type="domain" description="Doublecortin" evidence="3">
    <location>
        <begin position="143"/>
        <end position="225"/>
    </location>
</feature>
<proteinExistence type="predicted"/>
<feature type="compositionally biased region" description="Basic and acidic residues" evidence="2">
    <location>
        <begin position="338"/>
        <end position="352"/>
    </location>
</feature>
<protein>
    <submittedName>
        <fullName evidence="5">Doublecortin domain-containing protein 2</fullName>
    </submittedName>
</protein>
<evidence type="ECO:0000313" key="4">
    <source>
        <dbReference type="Proteomes" id="UP000515152"/>
    </source>
</evidence>
<dbReference type="GeneID" id="116223578"/>
<dbReference type="PANTHER" id="PTHR23004">
    <property type="entry name" value="DOUBLECORTIN DOMAIN CONTAINING 2"/>
    <property type="match status" value="1"/>
</dbReference>
<dbReference type="PROSITE" id="PS50309">
    <property type="entry name" value="DC"/>
    <property type="match status" value="2"/>
</dbReference>
<keyword evidence="4" id="KW-1185">Reference proteome</keyword>
<evidence type="ECO:0000313" key="5">
    <source>
        <dbReference type="RefSeq" id="XP_031436665.2"/>
    </source>
</evidence>
<evidence type="ECO:0000256" key="1">
    <source>
        <dbReference type="ARBA" id="ARBA00022737"/>
    </source>
</evidence>
<dbReference type="RefSeq" id="XP_031436665.2">
    <property type="nucleotide sequence ID" value="XM_031580805.2"/>
</dbReference>